<keyword evidence="3" id="KW-0378">Hydrolase</keyword>
<dbReference type="PANTHER" id="PTHR45685:SF1">
    <property type="entry name" value="HELICASE SRCAP"/>
    <property type="match status" value="1"/>
</dbReference>
<sequence>MDQGNFTASSRKSIEESKSTVDDGLKHVYTKKGLQAILGVTEDDRSDEIAPDGNIKHLSIEQMEMAMTSLEDEDDVRALRGAQQEAADELREFDENVEFQKASDDEDDRREGGSGKEQVRDDVKASNPVDDLNIDVRVDENDLEKEFAAWQSSDEFDRGSFEMSLSPMERYGLRFHENIDPFYSIFFINEERRRIESTDGGDLIDIEELEREKAMEERQAMEDGDLLSTNTKPEELIRQRNLYRREKARLRSDKKRRQLKGEDWSQRVDGLTQQLFWYNEDTGEAVWDTPRVVAELQEHDVANKEGWSKLPMVPLVHVMGFLSPFPDRQSCSIVCQQWRMAANDIRFVRHVYPVEMGALAQESNRRDHNHFLSISDAVDVALPGDTIELSDGHYYINEPGLIVDKPLKLVGDENNPANVVIELSGSIQWSGTGGWIEGITFRRPKIVSGITPTLPMLEMKDKSKINMIHSVFDNEPSLGCVVALSGTGNKGDLNGIIIRNGGSDGIQMNGQIHLKLTNCTLRGNVGNGMVIDSQSSVELNNCKISENKGYGVRFAKGSTGIILSSHFAGNAKGVLYREMGCNISCSSNTARVSASPGKQIPGFKVTYEANLTPNVDE</sequence>
<dbReference type="GO" id="GO:0016887">
    <property type="term" value="F:ATP hydrolysis activity"/>
    <property type="evidence" value="ECO:0007669"/>
    <property type="project" value="TreeGrafter"/>
</dbReference>
<dbReference type="Pfam" id="PF12937">
    <property type="entry name" value="F-box-like"/>
    <property type="match status" value="1"/>
</dbReference>
<organism evidence="7 8">
    <name type="scientific">Nitzschia inconspicua</name>
    <dbReference type="NCBI Taxonomy" id="303405"/>
    <lineage>
        <taxon>Eukaryota</taxon>
        <taxon>Sar</taxon>
        <taxon>Stramenopiles</taxon>
        <taxon>Ochrophyta</taxon>
        <taxon>Bacillariophyta</taxon>
        <taxon>Bacillariophyceae</taxon>
        <taxon>Bacillariophycidae</taxon>
        <taxon>Bacillariales</taxon>
        <taxon>Bacillariaceae</taxon>
        <taxon>Nitzschia</taxon>
    </lineage>
</organism>
<feature type="region of interest" description="Disordered" evidence="5">
    <location>
        <begin position="82"/>
        <end position="125"/>
    </location>
</feature>
<keyword evidence="3" id="KW-0347">Helicase</keyword>
<dbReference type="SMART" id="SM00710">
    <property type="entry name" value="PbH1"/>
    <property type="match status" value="5"/>
</dbReference>
<dbReference type="InterPro" id="IPR039448">
    <property type="entry name" value="Beta_helix"/>
</dbReference>
<reference evidence="7" key="2">
    <citation type="submission" date="2021-04" db="EMBL/GenBank/DDBJ databases">
        <authorList>
            <person name="Podell S."/>
        </authorList>
    </citation>
    <scope>NUCLEOTIDE SEQUENCE</scope>
    <source>
        <strain evidence="7">Hildebrandi</strain>
    </source>
</reference>
<dbReference type="InterPro" id="IPR050520">
    <property type="entry name" value="INO80/SWR1_helicase"/>
</dbReference>
<feature type="region of interest" description="Disordered" evidence="5">
    <location>
        <begin position="1"/>
        <end position="22"/>
    </location>
</feature>
<proteinExistence type="predicted"/>
<evidence type="ECO:0000313" key="7">
    <source>
        <dbReference type="EMBL" id="KAG7368541.1"/>
    </source>
</evidence>
<evidence type="ECO:0000256" key="5">
    <source>
        <dbReference type="SAM" id="MobiDB-lite"/>
    </source>
</evidence>
<accession>A0A9K3LWU5</accession>
<dbReference type="AlphaFoldDB" id="A0A9K3LWU5"/>
<dbReference type="PROSITE" id="PS50020">
    <property type="entry name" value="WW_DOMAIN_2"/>
    <property type="match status" value="1"/>
</dbReference>
<evidence type="ECO:0000256" key="1">
    <source>
        <dbReference type="ARBA" id="ARBA00004123"/>
    </source>
</evidence>
<comment type="subcellular location">
    <subcellularLocation>
        <location evidence="1">Nucleus</location>
    </subcellularLocation>
</comment>
<evidence type="ECO:0000256" key="3">
    <source>
        <dbReference type="ARBA" id="ARBA00022806"/>
    </source>
</evidence>
<keyword evidence="8" id="KW-1185">Reference proteome</keyword>
<reference evidence="7" key="1">
    <citation type="journal article" date="2021" name="Sci. Rep.">
        <title>Diploid genomic architecture of Nitzschia inconspicua, an elite biomass production diatom.</title>
        <authorList>
            <person name="Oliver A."/>
            <person name="Podell S."/>
            <person name="Pinowska A."/>
            <person name="Traller J.C."/>
            <person name="Smith S.R."/>
            <person name="McClure R."/>
            <person name="Beliaev A."/>
            <person name="Bohutskyi P."/>
            <person name="Hill E.A."/>
            <person name="Rabines A."/>
            <person name="Zheng H."/>
            <person name="Allen L.Z."/>
            <person name="Kuo A."/>
            <person name="Grigoriev I.V."/>
            <person name="Allen A.E."/>
            <person name="Hazlebeck D."/>
            <person name="Allen E.E."/>
        </authorList>
    </citation>
    <scope>NUCLEOTIDE SEQUENCE</scope>
    <source>
        <strain evidence="7">Hildebrandi</strain>
    </source>
</reference>
<evidence type="ECO:0000313" key="8">
    <source>
        <dbReference type="Proteomes" id="UP000693970"/>
    </source>
</evidence>
<feature type="domain" description="WW" evidence="6">
    <location>
        <begin position="264"/>
        <end position="292"/>
    </location>
</feature>
<evidence type="ECO:0000256" key="2">
    <source>
        <dbReference type="ARBA" id="ARBA00022741"/>
    </source>
</evidence>
<dbReference type="Proteomes" id="UP000693970">
    <property type="component" value="Unassembled WGS sequence"/>
</dbReference>
<evidence type="ECO:0000259" key="6">
    <source>
        <dbReference type="PROSITE" id="PS50020"/>
    </source>
</evidence>
<dbReference type="Pfam" id="PF13229">
    <property type="entry name" value="Beta_helix"/>
    <property type="match status" value="1"/>
</dbReference>
<dbReference type="OrthoDB" id="5857104at2759"/>
<dbReference type="InterPro" id="IPR001202">
    <property type="entry name" value="WW_dom"/>
</dbReference>
<name>A0A9K3LWU5_9STRA</name>
<keyword evidence="4" id="KW-0067">ATP-binding</keyword>
<dbReference type="GO" id="GO:0042393">
    <property type="term" value="F:histone binding"/>
    <property type="evidence" value="ECO:0007669"/>
    <property type="project" value="TreeGrafter"/>
</dbReference>
<dbReference type="EMBL" id="JAGRRH010000006">
    <property type="protein sequence ID" value="KAG7368541.1"/>
    <property type="molecule type" value="Genomic_DNA"/>
</dbReference>
<dbReference type="InterPro" id="IPR006626">
    <property type="entry name" value="PbH1"/>
</dbReference>
<feature type="compositionally biased region" description="Basic and acidic residues" evidence="5">
    <location>
        <begin position="109"/>
        <end position="124"/>
    </location>
</feature>
<keyword evidence="2" id="KW-0547">Nucleotide-binding</keyword>
<protein>
    <recommendedName>
        <fullName evidence="6">WW domain-containing protein</fullName>
    </recommendedName>
</protein>
<dbReference type="GO" id="GO:0004386">
    <property type="term" value="F:helicase activity"/>
    <property type="evidence" value="ECO:0007669"/>
    <property type="project" value="UniProtKB-KW"/>
</dbReference>
<dbReference type="PANTHER" id="PTHR45685">
    <property type="entry name" value="HELICASE SRCAP-RELATED"/>
    <property type="match status" value="1"/>
</dbReference>
<comment type="caution">
    <text evidence="7">The sequence shown here is derived from an EMBL/GenBank/DDBJ whole genome shotgun (WGS) entry which is preliminary data.</text>
</comment>
<feature type="compositionally biased region" description="Polar residues" evidence="5">
    <location>
        <begin position="1"/>
        <end position="11"/>
    </location>
</feature>
<gene>
    <name evidence="7" type="ORF">IV203_031284</name>
</gene>
<dbReference type="InterPro" id="IPR001810">
    <property type="entry name" value="F-box_dom"/>
</dbReference>
<evidence type="ECO:0000256" key="4">
    <source>
        <dbReference type="ARBA" id="ARBA00022840"/>
    </source>
</evidence>
<dbReference type="GO" id="GO:0006338">
    <property type="term" value="P:chromatin remodeling"/>
    <property type="evidence" value="ECO:0007669"/>
    <property type="project" value="TreeGrafter"/>
</dbReference>
<dbReference type="GO" id="GO:0005524">
    <property type="term" value="F:ATP binding"/>
    <property type="evidence" value="ECO:0007669"/>
    <property type="project" value="UniProtKB-KW"/>
</dbReference>
<feature type="compositionally biased region" description="Basic and acidic residues" evidence="5">
    <location>
        <begin position="12"/>
        <end position="22"/>
    </location>
</feature>
<dbReference type="GO" id="GO:0003677">
    <property type="term" value="F:DNA binding"/>
    <property type="evidence" value="ECO:0007669"/>
    <property type="project" value="UniProtKB-KW"/>
</dbReference>
<dbReference type="GO" id="GO:0000812">
    <property type="term" value="C:Swr1 complex"/>
    <property type="evidence" value="ECO:0007669"/>
    <property type="project" value="TreeGrafter"/>
</dbReference>